<reference evidence="1 2" key="1">
    <citation type="journal article" date="2019" name="Int. J. Syst. Evol. Microbiol.">
        <title>The Global Catalogue of Microorganisms (GCM) 10K type strain sequencing project: providing services to taxonomists for standard genome sequencing and annotation.</title>
        <authorList>
            <consortium name="The Broad Institute Genomics Platform"/>
            <consortium name="The Broad Institute Genome Sequencing Center for Infectious Disease"/>
            <person name="Wu L."/>
            <person name="Ma J."/>
        </authorList>
    </citation>
    <scope>NUCLEOTIDE SEQUENCE [LARGE SCALE GENOMIC DNA]</scope>
    <source>
        <strain evidence="1 2">XZYJT29</strain>
    </source>
</reference>
<accession>A0ABD5YBA1</accession>
<gene>
    <name evidence="1" type="ORF">ACFQMA_22545</name>
</gene>
<sequence>MVSIEGIPRLDADEWRRESIHDLNEGVESHISVDWRETSTFDYEETANLLNNIHDEYGDKYRVVLAPTGSKLQTVSCLLFRRQHQDVQVIYPVTRDYSETYSKGWKATWGIELGHIDDTITTEQEEYQDKISKLRAKIEKMNNSS</sequence>
<proteinExistence type="predicted"/>
<evidence type="ECO:0000313" key="1">
    <source>
        <dbReference type="EMBL" id="MFC7142600.1"/>
    </source>
</evidence>
<dbReference type="AlphaFoldDB" id="A0ABD5YBA1"/>
<dbReference type="EMBL" id="JBHTAS010000001">
    <property type="protein sequence ID" value="MFC7142600.1"/>
    <property type="molecule type" value="Genomic_DNA"/>
</dbReference>
<organism evidence="1 2">
    <name type="scientific">Halosimplex aquaticum</name>
    <dbReference type="NCBI Taxonomy" id="3026162"/>
    <lineage>
        <taxon>Archaea</taxon>
        <taxon>Methanobacteriati</taxon>
        <taxon>Methanobacteriota</taxon>
        <taxon>Stenosarchaea group</taxon>
        <taxon>Halobacteria</taxon>
        <taxon>Halobacteriales</taxon>
        <taxon>Haloarculaceae</taxon>
        <taxon>Halosimplex</taxon>
    </lineage>
</organism>
<keyword evidence="2" id="KW-1185">Reference proteome</keyword>
<comment type="caution">
    <text evidence="1">The sequence shown here is derived from an EMBL/GenBank/DDBJ whole genome shotgun (WGS) entry which is preliminary data.</text>
</comment>
<dbReference type="GeneID" id="78822948"/>
<protein>
    <submittedName>
        <fullName evidence="1">Uncharacterized protein</fullName>
    </submittedName>
</protein>
<dbReference type="RefSeq" id="WP_274323659.1">
    <property type="nucleotide sequence ID" value="NZ_CP118158.1"/>
</dbReference>
<evidence type="ECO:0000313" key="2">
    <source>
        <dbReference type="Proteomes" id="UP001596432"/>
    </source>
</evidence>
<dbReference type="Proteomes" id="UP001596432">
    <property type="component" value="Unassembled WGS sequence"/>
</dbReference>
<name>A0ABD5YBA1_9EURY</name>